<dbReference type="SUPFAM" id="SSF56112">
    <property type="entry name" value="Protein kinase-like (PK-like)"/>
    <property type="match status" value="1"/>
</dbReference>
<feature type="region of interest" description="Disordered" evidence="1">
    <location>
        <begin position="370"/>
        <end position="390"/>
    </location>
</feature>
<dbReference type="GO" id="GO:0005524">
    <property type="term" value="F:ATP binding"/>
    <property type="evidence" value="ECO:0007669"/>
    <property type="project" value="InterPro"/>
</dbReference>
<sequence>MSDPIDRLTDSVTNGLAIAALFSKEAAVIADSLGPFIPLISEITHIKFTNLTDEFDGLMRVLNFTMAVQNQIQMEEDHKVLISDYLKTIEGGIVNDLKEINASLDDITQLNIAWQKRVLQEDNNVLESATIKMTEIHDPHETVKRGTKVYKKIRMGEDIAIKEKILGDDEKKLMNDILSQVVILKKLKESQYILQFYGIAQDANAIYMVTEWCDYGNLQEFYQDYGPLDWHEKTQLAVDIARGLTFLHTVAILHHDIRSENILITIHRQAKLANFTLSRGFNDPTKNMMPTIDTVRWMAPEKLKDHRNLYTAKCEIYRNLIVQENIRPSFSNTIPPEWVKVTYQALQDSPNARPPLRDMFMTLNHLCSKFAPPPSSRPNSSRYPTDDDLPSDDELDLAIEDLSISVLTVREAILEHKKKDGDKVKSWESFKYHAEEFNDITARYWKGYYLYYGLCPIDDPSDAEAKRARLEEAANLFKEAADYGLSDAQLRYGHCLWSGDGVRKSISQAIEYFQLSADGGNPTAMYNIGNLYYNGLGVQKDEEKGIRYLRLAALREQPKAFEMCKRKCISLV</sequence>
<dbReference type="Proteomes" id="UP000789375">
    <property type="component" value="Unassembled WGS sequence"/>
</dbReference>
<dbReference type="GO" id="GO:0004674">
    <property type="term" value="F:protein serine/threonine kinase activity"/>
    <property type="evidence" value="ECO:0007669"/>
    <property type="project" value="TreeGrafter"/>
</dbReference>
<dbReference type="Pfam" id="PF08238">
    <property type="entry name" value="Sel1"/>
    <property type="match status" value="2"/>
</dbReference>
<comment type="caution">
    <text evidence="3">The sequence shown here is derived from an EMBL/GenBank/DDBJ whole genome shotgun (WGS) entry which is preliminary data.</text>
</comment>
<dbReference type="InterPro" id="IPR011009">
    <property type="entry name" value="Kinase-like_dom_sf"/>
</dbReference>
<evidence type="ECO:0000256" key="1">
    <source>
        <dbReference type="SAM" id="MobiDB-lite"/>
    </source>
</evidence>
<evidence type="ECO:0000313" key="3">
    <source>
        <dbReference type="EMBL" id="CAG8507878.1"/>
    </source>
</evidence>
<dbReference type="InterPro" id="IPR000719">
    <property type="entry name" value="Prot_kinase_dom"/>
</dbReference>
<dbReference type="AlphaFoldDB" id="A0A9N8ZV73"/>
<dbReference type="InterPro" id="IPR051681">
    <property type="entry name" value="Ser/Thr_Kinases-Pseudokinases"/>
</dbReference>
<gene>
    <name evidence="3" type="ORF">FMOSSE_LOCUS4379</name>
</gene>
<dbReference type="PROSITE" id="PS50011">
    <property type="entry name" value="PROTEIN_KINASE_DOM"/>
    <property type="match status" value="1"/>
</dbReference>
<feature type="domain" description="Protein kinase" evidence="2">
    <location>
        <begin position="119"/>
        <end position="389"/>
    </location>
</feature>
<dbReference type="Gene3D" id="1.25.40.10">
    <property type="entry name" value="Tetratricopeptide repeat domain"/>
    <property type="match status" value="1"/>
</dbReference>
<dbReference type="InterPro" id="IPR011990">
    <property type="entry name" value="TPR-like_helical_dom_sf"/>
</dbReference>
<dbReference type="InterPro" id="IPR006597">
    <property type="entry name" value="Sel1-like"/>
</dbReference>
<reference evidence="3" key="1">
    <citation type="submission" date="2021-06" db="EMBL/GenBank/DDBJ databases">
        <authorList>
            <person name="Kallberg Y."/>
            <person name="Tangrot J."/>
            <person name="Rosling A."/>
        </authorList>
    </citation>
    <scope>NUCLEOTIDE SEQUENCE</scope>
    <source>
        <strain evidence="3">87-6 pot B 2015</strain>
    </source>
</reference>
<keyword evidence="4" id="KW-1185">Reference proteome</keyword>
<dbReference type="PANTHER" id="PTHR44329">
    <property type="entry name" value="SERINE/THREONINE-PROTEIN KINASE TNNI3K-RELATED"/>
    <property type="match status" value="1"/>
</dbReference>
<evidence type="ECO:0000313" key="4">
    <source>
        <dbReference type="Proteomes" id="UP000789375"/>
    </source>
</evidence>
<evidence type="ECO:0000259" key="2">
    <source>
        <dbReference type="PROSITE" id="PS50011"/>
    </source>
</evidence>
<dbReference type="Pfam" id="PF07714">
    <property type="entry name" value="PK_Tyr_Ser-Thr"/>
    <property type="match status" value="1"/>
</dbReference>
<accession>A0A9N8ZV73</accession>
<proteinExistence type="predicted"/>
<name>A0A9N8ZV73_FUNMO</name>
<protein>
    <submittedName>
        <fullName evidence="3">8906_t:CDS:1</fullName>
    </submittedName>
</protein>
<dbReference type="SUPFAM" id="SSF81901">
    <property type="entry name" value="HCP-like"/>
    <property type="match status" value="1"/>
</dbReference>
<dbReference type="InterPro" id="IPR008266">
    <property type="entry name" value="Tyr_kinase_AS"/>
</dbReference>
<dbReference type="SMART" id="SM00220">
    <property type="entry name" value="S_TKc"/>
    <property type="match status" value="1"/>
</dbReference>
<dbReference type="SMART" id="SM00671">
    <property type="entry name" value="SEL1"/>
    <property type="match status" value="2"/>
</dbReference>
<dbReference type="InterPro" id="IPR001245">
    <property type="entry name" value="Ser-Thr/Tyr_kinase_cat_dom"/>
</dbReference>
<organism evidence="3 4">
    <name type="scientific">Funneliformis mosseae</name>
    <name type="common">Endomycorrhizal fungus</name>
    <name type="synonym">Glomus mosseae</name>
    <dbReference type="NCBI Taxonomy" id="27381"/>
    <lineage>
        <taxon>Eukaryota</taxon>
        <taxon>Fungi</taxon>
        <taxon>Fungi incertae sedis</taxon>
        <taxon>Mucoromycota</taxon>
        <taxon>Glomeromycotina</taxon>
        <taxon>Glomeromycetes</taxon>
        <taxon>Glomerales</taxon>
        <taxon>Glomeraceae</taxon>
        <taxon>Funneliformis</taxon>
    </lineage>
</organism>
<dbReference type="Gene3D" id="1.10.510.10">
    <property type="entry name" value="Transferase(Phosphotransferase) domain 1"/>
    <property type="match status" value="1"/>
</dbReference>
<dbReference type="PROSITE" id="PS00109">
    <property type="entry name" value="PROTEIN_KINASE_TYR"/>
    <property type="match status" value="1"/>
</dbReference>
<dbReference type="EMBL" id="CAJVPP010000734">
    <property type="protein sequence ID" value="CAG8507878.1"/>
    <property type="molecule type" value="Genomic_DNA"/>
</dbReference>